<keyword evidence="6" id="KW-1185">Reference proteome</keyword>
<reference evidence="5 6" key="1">
    <citation type="submission" date="2018-11" db="EMBL/GenBank/DDBJ databases">
        <authorList>
            <consortium name="Pathogen Informatics"/>
        </authorList>
    </citation>
    <scope>NUCLEOTIDE SEQUENCE [LARGE SCALE GENOMIC DNA]</scope>
</reference>
<feature type="transmembrane region" description="Helical" evidence="3">
    <location>
        <begin position="34"/>
        <end position="59"/>
    </location>
</feature>
<feature type="domain" description="ABC transporter" evidence="4">
    <location>
        <begin position="177"/>
        <end position="251"/>
    </location>
</feature>
<evidence type="ECO:0000313" key="5">
    <source>
        <dbReference type="EMBL" id="VDM68854.1"/>
    </source>
</evidence>
<proteinExistence type="predicted"/>
<dbReference type="PANTHER" id="PTHR19229">
    <property type="entry name" value="ATP-BINDING CASSETTE TRANSPORTER SUBFAMILY A ABCA"/>
    <property type="match status" value="1"/>
</dbReference>
<dbReference type="GO" id="GO:0016887">
    <property type="term" value="F:ATP hydrolysis activity"/>
    <property type="evidence" value="ECO:0007669"/>
    <property type="project" value="InterPro"/>
</dbReference>
<dbReference type="SUPFAM" id="SSF52540">
    <property type="entry name" value="P-loop containing nucleoside triphosphate hydrolases"/>
    <property type="match status" value="1"/>
</dbReference>
<dbReference type="GO" id="GO:0005524">
    <property type="term" value="F:ATP binding"/>
    <property type="evidence" value="ECO:0007669"/>
    <property type="project" value="InterPro"/>
</dbReference>
<sequence>MATACSAIIFFVCTMPCTYLAIREQSTYLQSADWMIGIACIVPPSAFGIAMKVLISAELSGVGTNWSTLFHVFGHKDSAFSVGFLMVILAFETVLYFIVALYIAKVWPGEHGIPSSWYFPVETIIEKPSSESLRELDSQSSGSSVVLDESPEGAENTVRLCEVSKKYITHGARDFAVNNLTMNFYKGEITALLGENGAGKSTLIRMISGHMAPTKGRIIVDGRDISGYERVRVGICPQHNVLFPYLTVKEHLEFYAALKNPSLSK</sequence>
<dbReference type="EMBL" id="UYYB01010208">
    <property type="protein sequence ID" value="VDM68854.1"/>
    <property type="molecule type" value="Genomic_DNA"/>
</dbReference>
<feature type="non-terminal residue" evidence="5">
    <location>
        <position position="265"/>
    </location>
</feature>
<dbReference type="InterPro" id="IPR027417">
    <property type="entry name" value="P-loop_NTPase"/>
</dbReference>
<accession>A0A3P7ITK7</accession>
<evidence type="ECO:0000256" key="1">
    <source>
        <dbReference type="ARBA" id="ARBA00022448"/>
    </source>
</evidence>
<evidence type="ECO:0000313" key="6">
    <source>
        <dbReference type="Proteomes" id="UP000270094"/>
    </source>
</evidence>
<evidence type="ECO:0000256" key="3">
    <source>
        <dbReference type="SAM" id="Phobius"/>
    </source>
</evidence>
<dbReference type="Gene3D" id="3.40.50.300">
    <property type="entry name" value="P-loop containing nucleotide triphosphate hydrolases"/>
    <property type="match status" value="1"/>
</dbReference>
<evidence type="ECO:0000259" key="4">
    <source>
        <dbReference type="Pfam" id="PF00005"/>
    </source>
</evidence>
<keyword evidence="3" id="KW-1133">Transmembrane helix</keyword>
<dbReference type="PANTHER" id="PTHR19229:SF36">
    <property type="entry name" value="ATP-BINDING CASSETTE SUB-FAMILY A MEMBER 2"/>
    <property type="match status" value="1"/>
</dbReference>
<dbReference type="GO" id="GO:0016020">
    <property type="term" value="C:membrane"/>
    <property type="evidence" value="ECO:0007669"/>
    <property type="project" value="InterPro"/>
</dbReference>
<gene>
    <name evidence="5" type="ORF">SVUK_LOCUS3852</name>
</gene>
<dbReference type="InterPro" id="IPR003439">
    <property type="entry name" value="ABC_transporter-like_ATP-bd"/>
</dbReference>
<dbReference type="GO" id="GO:0005319">
    <property type="term" value="F:lipid transporter activity"/>
    <property type="evidence" value="ECO:0007669"/>
    <property type="project" value="TreeGrafter"/>
</dbReference>
<keyword evidence="3" id="KW-0472">Membrane</keyword>
<dbReference type="AlphaFoldDB" id="A0A3P7ITK7"/>
<evidence type="ECO:0000256" key="2">
    <source>
        <dbReference type="ARBA" id="ARBA00022737"/>
    </source>
</evidence>
<keyword evidence="2" id="KW-0677">Repeat</keyword>
<name>A0A3P7ITK7_STRVU</name>
<organism evidence="5 6">
    <name type="scientific">Strongylus vulgaris</name>
    <name type="common">Blood worm</name>
    <dbReference type="NCBI Taxonomy" id="40348"/>
    <lineage>
        <taxon>Eukaryota</taxon>
        <taxon>Metazoa</taxon>
        <taxon>Ecdysozoa</taxon>
        <taxon>Nematoda</taxon>
        <taxon>Chromadorea</taxon>
        <taxon>Rhabditida</taxon>
        <taxon>Rhabditina</taxon>
        <taxon>Rhabditomorpha</taxon>
        <taxon>Strongyloidea</taxon>
        <taxon>Strongylidae</taxon>
        <taxon>Strongylus</taxon>
    </lineage>
</organism>
<dbReference type="OrthoDB" id="8061355at2759"/>
<keyword evidence="1" id="KW-0813">Transport</keyword>
<dbReference type="Pfam" id="PF00005">
    <property type="entry name" value="ABC_tran"/>
    <property type="match status" value="1"/>
</dbReference>
<feature type="transmembrane region" description="Helical" evidence="3">
    <location>
        <begin position="6"/>
        <end position="22"/>
    </location>
</feature>
<dbReference type="GO" id="GO:0140359">
    <property type="term" value="F:ABC-type transporter activity"/>
    <property type="evidence" value="ECO:0007669"/>
    <property type="project" value="InterPro"/>
</dbReference>
<keyword evidence="3" id="KW-0812">Transmembrane</keyword>
<feature type="transmembrane region" description="Helical" evidence="3">
    <location>
        <begin position="79"/>
        <end position="104"/>
    </location>
</feature>
<protein>
    <recommendedName>
        <fullName evidence="4">ABC transporter domain-containing protein</fullName>
    </recommendedName>
</protein>
<dbReference type="InterPro" id="IPR026082">
    <property type="entry name" value="ABCA"/>
</dbReference>
<dbReference type="Proteomes" id="UP000270094">
    <property type="component" value="Unassembled WGS sequence"/>
</dbReference>